<sequence length="188" mass="21420">GPNPYAAMAVILILSESIGDVQALVSLLSSCMSLTAITEYLSHMAMMLLALERNKIKISYRYLTAYIHGNSLSSLYPERKPCFVMRSLPLLQYLKFRPFSQRRRLFKFLSQTQWGRSRYFAFPISIFASDPGTGKTTTLVKYAALRPDLRFLYVAFNNSVACEARRHFPANVDCRTAHSLAYNDVGRR</sequence>
<feature type="chain" id="PRO_5047378729" description="DNA helicase" evidence="1">
    <location>
        <begin position="24"/>
        <end position="188"/>
    </location>
</feature>
<dbReference type="Proteomes" id="UP001434883">
    <property type="component" value="Unassembled WGS sequence"/>
</dbReference>
<evidence type="ECO:0000256" key="1">
    <source>
        <dbReference type="SAM" id="SignalP"/>
    </source>
</evidence>
<keyword evidence="3" id="KW-1185">Reference proteome</keyword>
<evidence type="ECO:0000313" key="2">
    <source>
        <dbReference type="EMBL" id="MEQ2209806.1"/>
    </source>
</evidence>
<dbReference type="PANTHER" id="PTHR11070:SF30">
    <property type="entry name" value="F-BOX DNA HELICASE 1"/>
    <property type="match status" value="1"/>
</dbReference>
<reference evidence="2 3" key="1">
    <citation type="submission" date="2021-06" db="EMBL/GenBank/DDBJ databases">
        <authorList>
            <person name="Palmer J.M."/>
        </authorList>
    </citation>
    <scope>NUCLEOTIDE SEQUENCE [LARGE SCALE GENOMIC DNA]</scope>
    <source>
        <strain evidence="2 3">XC_2019</strain>
        <tissue evidence="2">Muscle</tissue>
    </source>
</reference>
<dbReference type="PANTHER" id="PTHR11070">
    <property type="entry name" value="UVRD / RECB / PCRA DNA HELICASE FAMILY MEMBER"/>
    <property type="match status" value="1"/>
</dbReference>
<keyword evidence="1" id="KW-0732">Signal</keyword>
<evidence type="ECO:0008006" key="4">
    <source>
        <dbReference type="Google" id="ProtNLM"/>
    </source>
</evidence>
<dbReference type="SUPFAM" id="SSF52540">
    <property type="entry name" value="P-loop containing nucleoside triphosphate hydrolases"/>
    <property type="match status" value="1"/>
</dbReference>
<protein>
    <recommendedName>
        <fullName evidence="4">DNA helicase</fullName>
    </recommendedName>
</protein>
<feature type="signal peptide" evidence="1">
    <location>
        <begin position="1"/>
        <end position="23"/>
    </location>
</feature>
<feature type="non-terminal residue" evidence="2">
    <location>
        <position position="1"/>
    </location>
</feature>
<dbReference type="Gene3D" id="3.40.50.300">
    <property type="entry name" value="P-loop containing nucleotide triphosphate hydrolases"/>
    <property type="match status" value="1"/>
</dbReference>
<organism evidence="2 3">
    <name type="scientific">Xenoophorus captivus</name>
    <dbReference type="NCBI Taxonomy" id="1517983"/>
    <lineage>
        <taxon>Eukaryota</taxon>
        <taxon>Metazoa</taxon>
        <taxon>Chordata</taxon>
        <taxon>Craniata</taxon>
        <taxon>Vertebrata</taxon>
        <taxon>Euteleostomi</taxon>
        <taxon>Actinopterygii</taxon>
        <taxon>Neopterygii</taxon>
        <taxon>Teleostei</taxon>
        <taxon>Neoteleostei</taxon>
        <taxon>Acanthomorphata</taxon>
        <taxon>Ovalentaria</taxon>
        <taxon>Atherinomorphae</taxon>
        <taxon>Cyprinodontiformes</taxon>
        <taxon>Goodeidae</taxon>
        <taxon>Xenoophorus</taxon>
    </lineage>
</organism>
<name>A0ABV0RNQ5_9TELE</name>
<comment type="caution">
    <text evidence="2">The sequence shown here is derived from an EMBL/GenBank/DDBJ whole genome shotgun (WGS) entry which is preliminary data.</text>
</comment>
<dbReference type="InterPro" id="IPR027417">
    <property type="entry name" value="P-loop_NTPase"/>
</dbReference>
<proteinExistence type="predicted"/>
<accession>A0ABV0RNQ5</accession>
<evidence type="ECO:0000313" key="3">
    <source>
        <dbReference type="Proteomes" id="UP001434883"/>
    </source>
</evidence>
<dbReference type="InterPro" id="IPR000212">
    <property type="entry name" value="DNA_helicase_UvrD/REP"/>
</dbReference>
<gene>
    <name evidence="2" type="ORF">XENOCAPTIV_004268</name>
</gene>
<dbReference type="EMBL" id="JAHRIN010051859">
    <property type="protein sequence ID" value="MEQ2209806.1"/>
    <property type="molecule type" value="Genomic_DNA"/>
</dbReference>